<reference evidence="1" key="1">
    <citation type="journal article" date="2020" name="Nature">
        <title>Giant virus diversity and host interactions through global metagenomics.</title>
        <authorList>
            <person name="Schulz F."/>
            <person name="Roux S."/>
            <person name="Paez-Espino D."/>
            <person name="Jungbluth S."/>
            <person name="Walsh D.A."/>
            <person name="Denef V.J."/>
            <person name="McMahon K.D."/>
            <person name="Konstantinidis K.T."/>
            <person name="Eloe-Fadrosh E.A."/>
            <person name="Kyrpides N.C."/>
            <person name="Woyke T."/>
        </authorList>
    </citation>
    <scope>NUCLEOTIDE SEQUENCE</scope>
    <source>
        <strain evidence="1">GVMAG-M-3300023184-51</strain>
    </source>
</reference>
<dbReference type="AlphaFoldDB" id="A0A6C0I864"/>
<name>A0A6C0I864_9ZZZZ</name>
<evidence type="ECO:0000313" key="1">
    <source>
        <dbReference type="EMBL" id="QHT88982.1"/>
    </source>
</evidence>
<protein>
    <submittedName>
        <fullName evidence="1">Uncharacterized protein</fullName>
    </submittedName>
</protein>
<dbReference type="EMBL" id="MN740129">
    <property type="protein sequence ID" value="QHT88982.1"/>
    <property type="molecule type" value="Genomic_DNA"/>
</dbReference>
<accession>A0A6C0I864</accession>
<sequence>MAHFDFVTNPEKMSLLHQINDRLNINKNGNKKLIFVYTPPKVGSTSVVSSLRIFGSAMFNIIHIHDEEMLRVLSNMTGVTVNEIIQFNKYLGRDVYVIDVYRSPVERKISAYFEKVGVYHFNTNDETVNTYNVEKVINRFNKIFPHIANGDHFMDVYNIPLPETFDFVNKYLLQEYNGIKYIKLRLKDSDCWSDILTNIYGQKIVIVHDYESINKPIKDLYTQFKENYKLPSNFLSDLKTCKYLNYYYSPSEIEEYINNWSNKQTDSYQYYTENEYKMYEELTIENAHIDFIQVNHYMDEGCLCKACFIKRSEVATKISNGLQITERVVHSEAKNELLTKRVAKANQINAFNATIASKMAAKGGPKDFRREMTNVVKGKK</sequence>
<proteinExistence type="predicted"/>
<organism evidence="1">
    <name type="scientific">viral metagenome</name>
    <dbReference type="NCBI Taxonomy" id="1070528"/>
    <lineage>
        <taxon>unclassified sequences</taxon>
        <taxon>metagenomes</taxon>
        <taxon>organismal metagenomes</taxon>
    </lineage>
</organism>